<proteinExistence type="predicted"/>
<dbReference type="RefSeq" id="XP_016449381.1">
    <property type="nucleotide sequence ID" value="XM_016593895.1"/>
</dbReference>
<dbReference type="PaxDb" id="4097-A0A1S3YAV2"/>
<dbReference type="AlphaFoldDB" id="A0A1S3YAV2"/>
<dbReference type="PANTHER" id="PTHR46148">
    <property type="entry name" value="CHROMO DOMAIN-CONTAINING PROTEIN"/>
    <property type="match status" value="1"/>
</dbReference>
<accession>A0A1S3YAV2</accession>
<gene>
    <name evidence="1" type="primary">LOC107774385</name>
</gene>
<reference evidence="1" key="1">
    <citation type="submission" date="2025-08" db="UniProtKB">
        <authorList>
            <consortium name="RefSeq"/>
        </authorList>
    </citation>
    <scope>IDENTIFICATION</scope>
</reference>
<organism evidence="1">
    <name type="scientific">Nicotiana tabacum</name>
    <name type="common">Common tobacco</name>
    <dbReference type="NCBI Taxonomy" id="4097"/>
    <lineage>
        <taxon>Eukaryota</taxon>
        <taxon>Viridiplantae</taxon>
        <taxon>Streptophyta</taxon>
        <taxon>Embryophyta</taxon>
        <taxon>Tracheophyta</taxon>
        <taxon>Spermatophyta</taxon>
        <taxon>Magnoliopsida</taxon>
        <taxon>eudicotyledons</taxon>
        <taxon>Gunneridae</taxon>
        <taxon>Pentapetalae</taxon>
        <taxon>asterids</taxon>
        <taxon>lamiids</taxon>
        <taxon>Solanales</taxon>
        <taxon>Solanaceae</taxon>
        <taxon>Nicotianoideae</taxon>
        <taxon>Nicotianeae</taxon>
        <taxon>Nicotiana</taxon>
    </lineage>
</organism>
<name>A0A1S3YAV2_TOBAC</name>
<sequence length="169" mass="20308">MAPYEAMYGRRYRLPIGWFDVGEAELLGPYLFYQAMEKVKLIQEYLKTAQSRQKSYSDMRCRDLEFQVNDWVFLEVSPKKGVMRFGKKRKLSPCYIGPYRNMRRARLHGLKINVTYEEIPVIILDLQIRKMRTKEIALVKVLWRDQKVEEATWEAEEEMKSRYPHLFAE</sequence>
<dbReference type="OrthoDB" id="1909122at2759"/>
<dbReference type="PANTHER" id="PTHR46148:SF56">
    <property type="entry name" value="RETROTRANSPOSON PROTEIN"/>
    <property type="match status" value="1"/>
</dbReference>
<dbReference type="KEGG" id="nta:107774385"/>
<evidence type="ECO:0000313" key="1">
    <source>
        <dbReference type="RefSeq" id="XP_016449381.1"/>
    </source>
</evidence>
<protein>
    <submittedName>
        <fullName evidence="1">Uncharacterized protein</fullName>
    </submittedName>
</protein>